<evidence type="ECO:0000313" key="2">
    <source>
        <dbReference type="EMBL" id="SLN25545.1"/>
    </source>
</evidence>
<evidence type="ECO:0000313" key="3">
    <source>
        <dbReference type="Proteomes" id="UP000193077"/>
    </source>
</evidence>
<dbReference type="SUPFAM" id="SSF143631">
    <property type="entry name" value="ApbE-like"/>
    <property type="match status" value="1"/>
</dbReference>
<organism evidence="2 3">
    <name type="scientific">Falsiruegeria litorea R37</name>
    <dbReference type="NCBI Taxonomy" id="1200284"/>
    <lineage>
        <taxon>Bacteria</taxon>
        <taxon>Pseudomonadati</taxon>
        <taxon>Pseudomonadota</taxon>
        <taxon>Alphaproteobacteria</taxon>
        <taxon>Rhodobacterales</taxon>
        <taxon>Roseobacteraceae</taxon>
        <taxon>Falsiruegeria</taxon>
    </lineage>
</organism>
<evidence type="ECO:0000256" key="1">
    <source>
        <dbReference type="SAM" id="MobiDB-lite"/>
    </source>
</evidence>
<dbReference type="EMBL" id="FWFO01000001">
    <property type="protein sequence ID" value="SLN25545.1"/>
    <property type="molecule type" value="Genomic_DNA"/>
</dbReference>
<proteinExistence type="predicted"/>
<gene>
    <name evidence="2" type="ORF">TRL7639_00892</name>
</gene>
<sequence length="287" mass="30608">MKPVAAILPCGTRLHLQHGPIDLIIGADDARRLAFEAAEARFQTVLQELVGELERLRQPMTLDHTPFDGRIARRMARVVRPHSLTFVTPMAAVAGSVADEILNAMRQATPLRRAYVNNGGDIALHLAPGESFTSAMASVEGHDLGRIEITSRDRIGGIATSGRGGRSLSFGIADSVTVLARTAAQADVAATLIANAVDLPNHPAITRRPATDLQDDSDLGDRLVTTHCAPLANADIHHALQSGLIVAEKMRDARLIRAASLHLQGESRHAGPSGLTGQQNKRTLLNA</sequence>
<dbReference type="NCBIfam" id="NF003322">
    <property type="entry name" value="PRK04334.1-2"/>
    <property type="match status" value="1"/>
</dbReference>
<reference evidence="2 3" key="1">
    <citation type="submission" date="2017-03" db="EMBL/GenBank/DDBJ databases">
        <authorList>
            <person name="Afonso C.L."/>
            <person name="Miller P.J."/>
            <person name="Scott M.A."/>
            <person name="Spackman E."/>
            <person name="Goraichik I."/>
            <person name="Dimitrov K.M."/>
            <person name="Suarez D.L."/>
            <person name="Swayne D.E."/>
        </authorList>
    </citation>
    <scope>NUCLEOTIDE SEQUENCE [LARGE SCALE GENOMIC DNA]</scope>
    <source>
        <strain evidence="2 3">CECT 7639</strain>
    </source>
</reference>
<dbReference type="RefSeq" id="WP_085794563.1">
    <property type="nucleotide sequence ID" value="NZ_FWFO01000001.1"/>
</dbReference>
<dbReference type="OrthoDB" id="9814719at2"/>
<feature type="region of interest" description="Disordered" evidence="1">
    <location>
        <begin position="266"/>
        <end position="287"/>
    </location>
</feature>
<accession>A0A1Y5RU67</accession>
<dbReference type="InterPro" id="IPR007183">
    <property type="entry name" value="UPF0280"/>
</dbReference>
<dbReference type="AlphaFoldDB" id="A0A1Y5RU67"/>
<dbReference type="Proteomes" id="UP000193077">
    <property type="component" value="Unassembled WGS sequence"/>
</dbReference>
<dbReference type="InterPro" id="IPR003374">
    <property type="entry name" value="ApbE-like_sf"/>
</dbReference>
<dbReference type="Gene3D" id="3.10.520.10">
    <property type="entry name" value="ApbE-like domains"/>
    <property type="match status" value="1"/>
</dbReference>
<name>A0A1Y5RU67_9RHOB</name>
<protein>
    <submittedName>
        <fullName evidence="2">Uncharacterized protein</fullName>
    </submittedName>
</protein>
<dbReference type="PIRSF" id="PIRSF006421">
    <property type="entry name" value="UCP006421"/>
    <property type="match status" value="1"/>
</dbReference>
<keyword evidence="3" id="KW-1185">Reference proteome</keyword>
<feature type="compositionally biased region" description="Polar residues" evidence="1">
    <location>
        <begin position="275"/>
        <end position="287"/>
    </location>
</feature>